<evidence type="ECO:0000313" key="10">
    <source>
        <dbReference type="EMBL" id="EYU22623.1"/>
    </source>
</evidence>
<sequence>MFTDESFPSDHRNPNPSSIQEYYNNPPFLFTNNNSCSPPPFLDDHDSPLNQIFLFHKKPQPPPSLLKCNSTIDESSSSKLDEKEKEVNRIISRGNTISPLKRRNLGAIPRRRAGKKDRHSKICTAQGIRDRRMRLSLHVARKFFDLQDTLGYDKASQTIEWLFNQSKGAIKELAKNDDQEKSHDHVEEYSDFNISECDEEPGSGIIEENNNNNLMTPFCVVKDEIVRKPSKRELREKARARARCRTLEKMMNRWSRSNPSDEDRLSKLGFFNSPFEGVFVDGGDQESKYETNNQFVCDSIDHDQKQYLADVGTIEKLLMGNSQSSSFDMGVLGNWDVSNNVDRTNSIIEYGVSTIHEEEPLAGKP</sequence>
<dbReference type="PANTHER" id="PTHR31072:SF227">
    <property type="entry name" value="TRANSCRIPTION FACTOR TCP12-LIKE"/>
    <property type="match status" value="1"/>
</dbReference>
<dbReference type="EMBL" id="KI632201">
    <property type="protein sequence ID" value="EYU22623.1"/>
    <property type="molecule type" value="Genomic_DNA"/>
</dbReference>
<organism evidence="10 11">
    <name type="scientific">Erythranthe guttata</name>
    <name type="common">Yellow monkey flower</name>
    <name type="synonym">Mimulus guttatus</name>
    <dbReference type="NCBI Taxonomy" id="4155"/>
    <lineage>
        <taxon>Eukaryota</taxon>
        <taxon>Viridiplantae</taxon>
        <taxon>Streptophyta</taxon>
        <taxon>Embryophyta</taxon>
        <taxon>Tracheophyta</taxon>
        <taxon>Spermatophyta</taxon>
        <taxon>Magnoliopsida</taxon>
        <taxon>eudicotyledons</taxon>
        <taxon>Gunneridae</taxon>
        <taxon>Pentapetalae</taxon>
        <taxon>asterids</taxon>
        <taxon>lamiids</taxon>
        <taxon>Lamiales</taxon>
        <taxon>Phrymaceae</taxon>
        <taxon>Erythranthe</taxon>
    </lineage>
</organism>
<feature type="domain" description="TCP" evidence="8">
    <location>
        <begin position="115"/>
        <end position="173"/>
    </location>
</feature>
<evidence type="ECO:0000259" key="9">
    <source>
        <dbReference type="PROSITE" id="PS51370"/>
    </source>
</evidence>
<feature type="compositionally biased region" description="Polar residues" evidence="7">
    <location>
        <begin position="14"/>
        <end position="23"/>
    </location>
</feature>
<dbReference type="GO" id="GO:0043565">
    <property type="term" value="F:sequence-specific DNA binding"/>
    <property type="evidence" value="ECO:0000318"/>
    <property type="project" value="GO_Central"/>
</dbReference>
<dbReference type="AlphaFoldDB" id="A0A022Q5W9"/>
<keyword evidence="6" id="KW-0539">Nucleus</keyword>
<accession>A0A022Q5W9</accession>
<dbReference type="GO" id="GO:2000032">
    <property type="term" value="P:regulation of secondary shoot formation"/>
    <property type="evidence" value="ECO:0000318"/>
    <property type="project" value="GO_Central"/>
</dbReference>
<dbReference type="Pfam" id="PF03634">
    <property type="entry name" value="TCP"/>
    <property type="match status" value="1"/>
</dbReference>
<dbReference type="PANTHER" id="PTHR31072">
    <property type="entry name" value="TRANSCRIPTION FACTOR TCP4-RELATED"/>
    <property type="match status" value="1"/>
</dbReference>
<evidence type="ECO:0000259" key="8">
    <source>
        <dbReference type="PROSITE" id="PS51369"/>
    </source>
</evidence>
<dbReference type="OrthoDB" id="1896834at2759"/>
<name>A0A022Q5W9_ERYGU</name>
<evidence type="ECO:0000256" key="5">
    <source>
        <dbReference type="ARBA" id="ARBA00023163"/>
    </source>
</evidence>
<evidence type="ECO:0000256" key="7">
    <source>
        <dbReference type="SAM" id="MobiDB-lite"/>
    </source>
</evidence>
<keyword evidence="4" id="KW-0238">DNA-binding</keyword>
<keyword evidence="11" id="KW-1185">Reference proteome</keyword>
<dbReference type="InterPro" id="IPR017888">
    <property type="entry name" value="CYC/TB1_R_domain"/>
</dbReference>
<dbReference type="GO" id="GO:0003700">
    <property type="term" value="F:DNA-binding transcription factor activity"/>
    <property type="evidence" value="ECO:0000318"/>
    <property type="project" value="GO_Central"/>
</dbReference>
<dbReference type="PROSITE" id="PS51370">
    <property type="entry name" value="R"/>
    <property type="match status" value="1"/>
</dbReference>
<evidence type="ECO:0000256" key="1">
    <source>
        <dbReference type="ARBA" id="ARBA00004123"/>
    </source>
</evidence>
<dbReference type="PROSITE" id="PS51369">
    <property type="entry name" value="TCP"/>
    <property type="match status" value="1"/>
</dbReference>
<dbReference type="InterPro" id="IPR017887">
    <property type="entry name" value="TF_TCP_subgr"/>
</dbReference>
<evidence type="ECO:0000313" key="11">
    <source>
        <dbReference type="Proteomes" id="UP000030748"/>
    </source>
</evidence>
<dbReference type="Proteomes" id="UP000030748">
    <property type="component" value="Unassembled WGS sequence"/>
</dbReference>
<keyword evidence="2" id="KW-0217">Developmental protein</keyword>
<keyword evidence="5" id="KW-0804">Transcription</keyword>
<dbReference type="eggNOG" id="ENOG502QUQ6">
    <property type="taxonomic scope" value="Eukaryota"/>
</dbReference>
<gene>
    <name evidence="10" type="ORF">MIMGU_mgv1a023603mg</name>
</gene>
<dbReference type="GO" id="GO:0005634">
    <property type="term" value="C:nucleus"/>
    <property type="evidence" value="ECO:0000318"/>
    <property type="project" value="GO_Central"/>
</dbReference>
<evidence type="ECO:0000256" key="4">
    <source>
        <dbReference type="ARBA" id="ARBA00023125"/>
    </source>
</evidence>
<feature type="domain" description="R" evidence="9">
    <location>
        <begin position="232"/>
        <end position="249"/>
    </location>
</feature>
<feature type="region of interest" description="Disordered" evidence="7">
    <location>
        <begin position="1"/>
        <end position="24"/>
    </location>
</feature>
<reference evidence="10 11" key="1">
    <citation type="journal article" date="2013" name="Proc. Natl. Acad. Sci. U.S.A.">
        <title>Fine-scale variation in meiotic recombination in Mimulus inferred from population shotgun sequencing.</title>
        <authorList>
            <person name="Hellsten U."/>
            <person name="Wright K.M."/>
            <person name="Jenkins J."/>
            <person name="Shu S."/>
            <person name="Yuan Y."/>
            <person name="Wessler S.R."/>
            <person name="Schmutz J."/>
            <person name="Willis J.H."/>
            <person name="Rokhsar D.S."/>
        </authorList>
    </citation>
    <scope>NUCLEOTIDE SEQUENCE [LARGE SCALE GENOMIC DNA]</scope>
    <source>
        <strain evidence="11">cv. DUN x IM62</strain>
    </source>
</reference>
<dbReference type="KEGG" id="egt:105974640"/>
<protein>
    <recommendedName>
        <fullName evidence="12">TCP domain-containing protein</fullName>
    </recommendedName>
</protein>
<evidence type="ECO:0000256" key="2">
    <source>
        <dbReference type="ARBA" id="ARBA00022473"/>
    </source>
</evidence>
<keyword evidence="3" id="KW-0805">Transcription regulation</keyword>
<evidence type="ECO:0008006" key="12">
    <source>
        <dbReference type="Google" id="ProtNLM"/>
    </source>
</evidence>
<comment type="subcellular location">
    <subcellularLocation>
        <location evidence="1">Nucleus</location>
    </subcellularLocation>
</comment>
<dbReference type="InterPro" id="IPR005333">
    <property type="entry name" value="Transcription_factor_TCP"/>
</dbReference>
<dbReference type="PhylomeDB" id="A0A022Q5W9"/>
<proteinExistence type="predicted"/>
<dbReference type="STRING" id="4155.A0A022Q5W9"/>
<evidence type="ECO:0000256" key="6">
    <source>
        <dbReference type="ARBA" id="ARBA00023242"/>
    </source>
</evidence>
<evidence type="ECO:0000256" key="3">
    <source>
        <dbReference type="ARBA" id="ARBA00023015"/>
    </source>
</evidence>